<dbReference type="NCBIfam" id="TIGR03725">
    <property type="entry name" value="T6A_YeaZ"/>
    <property type="match status" value="1"/>
</dbReference>
<dbReference type="InterPro" id="IPR022496">
    <property type="entry name" value="T6A_TsaB"/>
</dbReference>
<dbReference type="EMBL" id="JBHUHZ010000004">
    <property type="protein sequence ID" value="MFD2164372.1"/>
    <property type="molecule type" value="Genomic_DNA"/>
</dbReference>
<evidence type="ECO:0000313" key="3">
    <source>
        <dbReference type="Proteomes" id="UP001597387"/>
    </source>
</evidence>
<comment type="caution">
    <text evidence="2">The sequence shown here is derived from an EMBL/GenBank/DDBJ whole genome shotgun (WGS) entry which is preliminary data.</text>
</comment>
<accession>A0ABW4ZRC9</accession>
<name>A0ABW4ZRC9_9SPHI</name>
<keyword evidence="2" id="KW-0012">Acyltransferase</keyword>
<organism evidence="2 3">
    <name type="scientific">Paradesertivirga mongoliensis</name>
    <dbReference type="NCBI Taxonomy" id="2100740"/>
    <lineage>
        <taxon>Bacteria</taxon>
        <taxon>Pseudomonadati</taxon>
        <taxon>Bacteroidota</taxon>
        <taxon>Sphingobacteriia</taxon>
        <taxon>Sphingobacteriales</taxon>
        <taxon>Sphingobacteriaceae</taxon>
        <taxon>Paradesertivirga</taxon>
    </lineage>
</organism>
<gene>
    <name evidence="2" type="primary">tsaB</name>
    <name evidence="2" type="ORF">ACFSJU_18340</name>
</gene>
<keyword evidence="2" id="KW-0808">Transferase</keyword>
<dbReference type="Proteomes" id="UP001597387">
    <property type="component" value="Unassembled WGS sequence"/>
</dbReference>
<dbReference type="RefSeq" id="WP_255901691.1">
    <property type="nucleotide sequence ID" value="NZ_JAFMZO010000002.1"/>
</dbReference>
<evidence type="ECO:0000259" key="1">
    <source>
        <dbReference type="Pfam" id="PF00814"/>
    </source>
</evidence>
<dbReference type="GO" id="GO:0061711">
    <property type="term" value="F:tRNA N(6)-L-threonylcarbamoyladenine synthase activity"/>
    <property type="evidence" value="ECO:0007669"/>
    <property type="project" value="UniProtKB-EC"/>
</dbReference>
<dbReference type="EC" id="2.3.1.234" evidence="2"/>
<proteinExistence type="predicted"/>
<dbReference type="PANTHER" id="PTHR11735:SF11">
    <property type="entry name" value="TRNA THREONYLCARBAMOYLADENOSINE BIOSYNTHESIS PROTEIN TSAB"/>
    <property type="match status" value="1"/>
</dbReference>
<dbReference type="Gene3D" id="3.30.420.40">
    <property type="match status" value="2"/>
</dbReference>
<feature type="domain" description="Gcp-like" evidence="1">
    <location>
        <begin position="34"/>
        <end position="147"/>
    </location>
</feature>
<dbReference type="SUPFAM" id="SSF53067">
    <property type="entry name" value="Actin-like ATPase domain"/>
    <property type="match status" value="2"/>
</dbReference>
<dbReference type="InterPro" id="IPR043129">
    <property type="entry name" value="ATPase_NBD"/>
</dbReference>
<keyword evidence="3" id="KW-1185">Reference proteome</keyword>
<protein>
    <submittedName>
        <fullName evidence="2">tRNA (Adenosine(37)-N6)-threonylcarbamoyltransferase complex dimerization subunit type 1 TsaB</fullName>
        <ecNumber evidence="2">2.3.1.234</ecNumber>
    </submittedName>
</protein>
<dbReference type="CDD" id="cd24032">
    <property type="entry name" value="ASKHA_NBD_TsaB"/>
    <property type="match status" value="1"/>
</dbReference>
<reference evidence="3" key="1">
    <citation type="journal article" date="2019" name="Int. J. Syst. Evol. Microbiol.">
        <title>The Global Catalogue of Microorganisms (GCM) 10K type strain sequencing project: providing services to taxonomists for standard genome sequencing and annotation.</title>
        <authorList>
            <consortium name="The Broad Institute Genomics Platform"/>
            <consortium name="The Broad Institute Genome Sequencing Center for Infectious Disease"/>
            <person name="Wu L."/>
            <person name="Ma J."/>
        </authorList>
    </citation>
    <scope>NUCLEOTIDE SEQUENCE [LARGE SCALE GENOMIC DNA]</scope>
    <source>
        <strain evidence="3">KCTC 42217</strain>
    </source>
</reference>
<dbReference type="InterPro" id="IPR000905">
    <property type="entry name" value="Gcp-like_dom"/>
</dbReference>
<dbReference type="PANTHER" id="PTHR11735">
    <property type="entry name" value="TRNA N6-ADENOSINE THREONYLCARBAMOYLTRANSFERASE"/>
    <property type="match status" value="1"/>
</dbReference>
<dbReference type="Pfam" id="PF00814">
    <property type="entry name" value="TsaD"/>
    <property type="match status" value="1"/>
</dbReference>
<sequence>MALILQLETSTSSCSVALAFNGHTIALRELNERNAHAGNLTLLISEVMNVAGKKMEDLTAVAVSMGPGSYTGLRIGVSTAKGLCYALDIPLIAINTLQAMANGFKGLNVSDAAFFCPMIDARRMEVYTAIYNQQLEEILPVAARIIDAESFSGLLENQEIIFFGDGAMKCSDVLAGSPNARFSADFLNSAKDFTSLAYEKFSEGKFEDVAYFEPFYLKDFLVTQPKPLK</sequence>
<evidence type="ECO:0000313" key="2">
    <source>
        <dbReference type="EMBL" id="MFD2164372.1"/>
    </source>
</evidence>